<dbReference type="SMART" id="SM00342">
    <property type="entry name" value="HTH_ARAC"/>
    <property type="match status" value="1"/>
</dbReference>
<keyword evidence="6" id="KW-1185">Reference proteome</keyword>
<evidence type="ECO:0000256" key="1">
    <source>
        <dbReference type="ARBA" id="ARBA00023015"/>
    </source>
</evidence>
<protein>
    <submittedName>
        <fullName evidence="5">AraC-type DNA-binding protein</fullName>
    </submittedName>
</protein>
<dbReference type="AlphaFoldDB" id="A0A1M5C169"/>
<dbReference type="PANTHER" id="PTHR43280:SF32">
    <property type="entry name" value="TRANSCRIPTIONAL REGULATORY PROTEIN"/>
    <property type="match status" value="1"/>
</dbReference>
<dbReference type="Pfam" id="PF12833">
    <property type="entry name" value="HTH_18"/>
    <property type="match status" value="1"/>
</dbReference>
<dbReference type="Gene3D" id="1.10.10.60">
    <property type="entry name" value="Homeodomain-like"/>
    <property type="match status" value="2"/>
</dbReference>
<evidence type="ECO:0000313" key="5">
    <source>
        <dbReference type="EMBL" id="SHF48410.1"/>
    </source>
</evidence>
<keyword evidence="1" id="KW-0805">Transcription regulation</keyword>
<dbReference type="InterPro" id="IPR009057">
    <property type="entry name" value="Homeodomain-like_sf"/>
</dbReference>
<proteinExistence type="predicted"/>
<evidence type="ECO:0000256" key="3">
    <source>
        <dbReference type="ARBA" id="ARBA00023163"/>
    </source>
</evidence>
<organism evidence="5 6">
    <name type="scientific">Chryseobacterium arachidis</name>
    <dbReference type="NCBI Taxonomy" id="1416778"/>
    <lineage>
        <taxon>Bacteria</taxon>
        <taxon>Pseudomonadati</taxon>
        <taxon>Bacteroidota</taxon>
        <taxon>Flavobacteriia</taxon>
        <taxon>Flavobacteriales</taxon>
        <taxon>Weeksellaceae</taxon>
        <taxon>Chryseobacterium group</taxon>
        <taxon>Chryseobacterium</taxon>
    </lineage>
</organism>
<evidence type="ECO:0000259" key="4">
    <source>
        <dbReference type="PROSITE" id="PS01124"/>
    </source>
</evidence>
<dbReference type="GO" id="GO:0003700">
    <property type="term" value="F:DNA-binding transcription factor activity"/>
    <property type="evidence" value="ECO:0007669"/>
    <property type="project" value="InterPro"/>
</dbReference>
<sequence length="302" mass="35406">MMNIIHSISAYHQLISIRPPTHPLISVVDLSKIRFIEHKLWENFAMKFYCISLKKNITGKTKYGREYYDYDKGIMTFVSPMQTLSLEGPHMETDRSASGFALFIHPDFLSGHSLSTMDKDYGFFSYSVNEALHLSEKEEENTIELFLKIAQEYESTDQHSRQILLAQIELLLSYCNRFYMRQFETRKVHNNSIIDKLDHYLNNHFDAQDSLRVGIPSVEAIAEMLNVSTHYLSDLMRSMTGYNTQQYIQNRLLEKAKEYLHKTDLSVAEIAYLLGFEYPQSFNKLFKKKVNLSPLEFRRSFL</sequence>
<dbReference type="EMBL" id="FQUT01000004">
    <property type="protein sequence ID" value="SHF48410.1"/>
    <property type="molecule type" value="Genomic_DNA"/>
</dbReference>
<dbReference type="STRING" id="1416778.SAMN05443633_104364"/>
<dbReference type="SUPFAM" id="SSF46689">
    <property type="entry name" value="Homeodomain-like"/>
    <property type="match status" value="1"/>
</dbReference>
<dbReference type="InterPro" id="IPR018060">
    <property type="entry name" value="HTH_AraC"/>
</dbReference>
<dbReference type="PROSITE" id="PS01124">
    <property type="entry name" value="HTH_ARAC_FAMILY_2"/>
    <property type="match status" value="1"/>
</dbReference>
<accession>A0A1M5C169</accession>
<keyword evidence="2 5" id="KW-0238">DNA-binding</keyword>
<evidence type="ECO:0000313" key="6">
    <source>
        <dbReference type="Proteomes" id="UP000184518"/>
    </source>
</evidence>
<dbReference type="PANTHER" id="PTHR43280">
    <property type="entry name" value="ARAC-FAMILY TRANSCRIPTIONAL REGULATOR"/>
    <property type="match status" value="1"/>
</dbReference>
<name>A0A1M5C169_9FLAO</name>
<feature type="domain" description="HTH araC/xylS-type" evidence="4">
    <location>
        <begin position="195"/>
        <end position="300"/>
    </location>
</feature>
<dbReference type="Proteomes" id="UP000184518">
    <property type="component" value="Unassembled WGS sequence"/>
</dbReference>
<evidence type="ECO:0000256" key="2">
    <source>
        <dbReference type="ARBA" id="ARBA00023125"/>
    </source>
</evidence>
<reference evidence="6" key="1">
    <citation type="submission" date="2016-11" db="EMBL/GenBank/DDBJ databases">
        <authorList>
            <person name="Varghese N."/>
            <person name="Submissions S."/>
        </authorList>
    </citation>
    <scope>NUCLEOTIDE SEQUENCE [LARGE SCALE GENOMIC DNA]</scope>
    <source>
        <strain evidence="6">DSM 27619</strain>
    </source>
</reference>
<gene>
    <name evidence="5" type="ORF">SAMN05443633_104364</name>
</gene>
<keyword evidence="3" id="KW-0804">Transcription</keyword>
<dbReference type="RefSeq" id="WP_378158094.1">
    <property type="nucleotide sequence ID" value="NZ_JBHSOO010000001.1"/>
</dbReference>
<dbReference type="GO" id="GO:0043565">
    <property type="term" value="F:sequence-specific DNA binding"/>
    <property type="evidence" value="ECO:0007669"/>
    <property type="project" value="InterPro"/>
</dbReference>